<dbReference type="InterPro" id="IPR010718">
    <property type="entry name" value="DUF1294"/>
</dbReference>
<feature type="transmembrane region" description="Helical" evidence="1">
    <location>
        <begin position="61"/>
        <end position="84"/>
    </location>
</feature>
<proteinExistence type="predicted"/>
<evidence type="ECO:0000313" key="2">
    <source>
        <dbReference type="EMBL" id="HIU58235.1"/>
    </source>
</evidence>
<dbReference type="EMBL" id="DVNB01000107">
    <property type="protein sequence ID" value="HIU58235.1"/>
    <property type="molecule type" value="Genomic_DNA"/>
</dbReference>
<name>A0A9D1SFL8_9FIRM</name>
<accession>A0A9D1SFL8</accession>
<dbReference type="Pfam" id="PF06961">
    <property type="entry name" value="DUF1294"/>
    <property type="match status" value="1"/>
</dbReference>
<protein>
    <submittedName>
        <fullName evidence="2">DUF1294 domain-containing protein</fullName>
    </submittedName>
</protein>
<organism evidence="2 3">
    <name type="scientific">Candidatus Ornithomonoglobus merdipullorum</name>
    <dbReference type="NCBI Taxonomy" id="2840895"/>
    <lineage>
        <taxon>Bacteria</taxon>
        <taxon>Bacillati</taxon>
        <taxon>Bacillota</taxon>
        <taxon>Clostridia</taxon>
        <taxon>Candidatus Ornithomonoglobus</taxon>
    </lineage>
</organism>
<gene>
    <name evidence="2" type="ORF">IAA61_10575</name>
</gene>
<evidence type="ECO:0000313" key="3">
    <source>
        <dbReference type="Proteomes" id="UP000824109"/>
    </source>
</evidence>
<keyword evidence="1" id="KW-0472">Membrane</keyword>
<reference evidence="2" key="2">
    <citation type="journal article" date="2021" name="PeerJ">
        <title>Extensive microbial diversity within the chicken gut microbiome revealed by metagenomics and culture.</title>
        <authorList>
            <person name="Gilroy R."/>
            <person name="Ravi A."/>
            <person name="Getino M."/>
            <person name="Pursley I."/>
            <person name="Horton D.L."/>
            <person name="Alikhan N.F."/>
            <person name="Baker D."/>
            <person name="Gharbi K."/>
            <person name="Hall N."/>
            <person name="Watson M."/>
            <person name="Adriaenssens E.M."/>
            <person name="Foster-Nyarko E."/>
            <person name="Jarju S."/>
            <person name="Secka A."/>
            <person name="Antonio M."/>
            <person name="Oren A."/>
            <person name="Chaudhuri R.R."/>
            <person name="La Ragione R."/>
            <person name="Hildebrand F."/>
            <person name="Pallen M.J."/>
        </authorList>
    </citation>
    <scope>NUCLEOTIDE SEQUENCE</scope>
    <source>
        <strain evidence="2">USAMLcec3-3695</strain>
    </source>
</reference>
<dbReference type="AlphaFoldDB" id="A0A9D1SFL8"/>
<keyword evidence="1" id="KW-0812">Transmembrane</keyword>
<keyword evidence="1" id="KW-1133">Transmembrane helix</keyword>
<feature type="transmembrane region" description="Helical" evidence="1">
    <location>
        <begin position="134"/>
        <end position="156"/>
    </location>
</feature>
<dbReference type="Proteomes" id="UP000824109">
    <property type="component" value="Unassembled WGS sequence"/>
</dbReference>
<reference evidence="2" key="1">
    <citation type="submission" date="2020-10" db="EMBL/GenBank/DDBJ databases">
        <authorList>
            <person name="Gilroy R."/>
        </authorList>
    </citation>
    <scope>NUCLEOTIDE SEQUENCE</scope>
    <source>
        <strain evidence="2">USAMLcec3-3695</strain>
    </source>
</reference>
<comment type="caution">
    <text evidence="2">The sequence shown here is derived from an EMBL/GenBank/DDBJ whole genome shotgun (WGS) entry which is preliminary data.</text>
</comment>
<feature type="transmembrane region" description="Helical" evidence="1">
    <location>
        <begin position="105"/>
        <end position="122"/>
    </location>
</feature>
<sequence>MQSFENSPQILAVKEVLRELFLSMGEGLKNAFVSFYEWLKSVPLPVPPTMLKLFSNNKANLIIFFLFAAYVIFINIRTFSLFAVDKKHAVKKRGRVPESKLFKHIWLGGAPGAALAMLIYRHKTHHKNFTVTVMILLVIQLVLFSFVLGFLGFWTFF</sequence>
<evidence type="ECO:0000256" key="1">
    <source>
        <dbReference type="SAM" id="Phobius"/>
    </source>
</evidence>